<accession>A0A4Q9KF48</accession>
<protein>
    <submittedName>
        <fullName evidence="1">Uncharacterized protein</fullName>
    </submittedName>
</protein>
<proteinExistence type="predicted"/>
<evidence type="ECO:0000313" key="2">
    <source>
        <dbReference type="Proteomes" id="UP000292373"/>
    </source>
</evidence>
<dbReference type="Proteomes" id="UP000292373">
    <property type="component" value="Unassembled WGS sequence"/>
</dbReference>
<dbReference type="EMBL" id="SDMQ01000007">
    <property type="protein sequence ID" value="TBT84728.1"/>
    <property type="molecule type" value="Genomic_DNA"/>
</dbReference>
<keyword evidence="2" id="KW-1185">Reference proteome</keyword>
<dbReference type="OrthoDB" id="9806494at2"/>
<dbReference type="AlphaFoldDB" id="A0A4Q9KF48"/>
<gene>
    <name evidence="1" type="ORF">ET989_08405</name>
</gene>
<dbReference type="SUPFAM" id="SSF160379">
    <property type="entry name" value="SP0830-like"/>
    <property type="match status" value="1"/>
</dbReference>
<evidence type="ECO:0000313" key="1">
    <source>
        <dbReference type="EMBL" id="TBT84728.1"/>
    </source>
</evidence>
<organism evidence="1 2">
    <name type="scientific">Propioniciclava sinopodophylli</name>
    <dbReference type="NCBI Taxonomy" id="1837344"/>
    <lineage>
        <taxon>Bacteria</taxon>
        <taxon>Bacillati</taxon>
        <taxon>Actinomycetota</taxon>
        <taxon>Actinomycetes</taxon>
        <taxon>Propionibacteriales</taxon>
        <taxon>Propionibacteriaceae</taxon>
        <taxon>Propioniciclava</taxon>
    </lineage>
</organism>
<comment type="caution">
    <text evidence="1">The sequence shown here is derived from an EMBL/GenBank/DDBJ whole genome shotgun (WGS) entry which is preliminary data.</text>
</comment>
<name>A0A4Q9KF48_9ACTN</name>
<sequence>MSNAHLRGAIVRAAGSMGSLAATDPFPGLTHGKGTYLTATFVKDAASVANPPPEPPQLHLTDVVGFDRAHGVLLTVTDNSEPGRTGGFMAWLERAYGKATTTRSWPTVQRLAARLSD</sequence>
<reference evidence="1 2" key="1">
    <citation type="submission" date="2019-01" db="EMBL/GenBank/DDBJ databases">
        <title>Lactibacter flavus gen. nov., sp. nov., a novel bacterium of the family Propionibacteriaceae isolated from raw milk and dairy products.</title>
        <authorList>
            <person name="Huptas C."/>
            <person name="Wenning M."/>
            <person name="Breitenwieser F."/>
            <person name="Doll E."/>
            <person name="Von Neubeck M."/>
            <person name="Busse H.-J."/>
            <person name="Scherer S."/>
        </authorList>
    </citation>
    <scope>NUCLEOTIDE SEQUENCE [LARGE SCALE GENOMIC DNA]</scope>
    <source>
        <strain evidence="1 2">KCTC 33808</strain>
    </source>
</reference>